<dbReference type="EMBL" id="JACHIB010000019">
    <property type="protein sequence ID" value="MBB6085043.1"/>
    <property type="molecule type" value="Genomic_DNA"/>
</dbReference>
<gene>
    <name evidence="10" type="ORF">HNR28_003096</name>
</gene>
<comment type="catalytic activity">
    <reaction evidence="8">
        <text>DNA(n) + a 2'-deoxyribonucleoside 5'-triphosphate = DNA(n+1) + diphosphate</text>
        <dbReference type="Rhea" id="RHEA:22508"/>
        <dbReference type="Rhea" id="RHEA-COMP:17339"/>
        <dbReference type="Rhea" id="RHEA-COMP:17340"/>
        <dbReference type="ChEBI" id="CHEBI:33019"/>
        <dbReference type="ChEBI" id="CHEBI:61560"/>
        <dbReference type="ChEBI" id="CHEBI:173112"/>
        <dbReference type="EC" id="2.7.7.7"/>
    </reaction>
</comment>
<keyword evidence="4 10" id="KW-0548">Nucleotidyltransferase</keyword>
<dbReference type="InterPro" id="IPR027417">
    <property type="entry name" value="P-loop_NTPase"/>
</dbReference>
<evidence type="ECO:0000256" key="8">
    <source>
        <dbReference type="ARBA" id="ARBA00049244"/>
    </source>
</evidence>
<reference evidence="10 11" key="1">
    <citation type="submission" date="2020-08" db="EMBL/GenBank/DDBJ databases">
        <title>Genomic Encyclopedia of Type Strains, Phase IV (KMG-IV): sequencing the most valuable type-strain genomes for metagenomic binning, comparative biology and taxonomic classification.</title>
        <authorList>
            <person name="Goeker M."/>
        </authorList>
    </citation>
    <scope>NUCLEOTIDE SEQUENCE [LARGE SCALE GENOMIC DNA]</scope>
    <source>
        <strain evidence="10 11">DSM 12141</strain>
    </source>
</reference>
<evidence type="ECO:0000256" key="1">
    <source>
        <dbReference type="ARBA" id="ARBA00012417"/>
    </source>
</evidence>
<evidence type="ECO:0000256" key="2">
    <source>
        <dbReference type="ARBA" id="ARBA00017703"/>
    </source>
</evidence>
<dbReference type="PANTHER" id="PTHR34388">
    <property type="entry name" value="DNA POLYMERASE III SUBUNIT DELTA"/>
    <property type="match status" value="1"/>
</dbReference>
<comment type="similarity">
    <text evidence="7">Belongs to the DNA polymerase HolA subunit family.</text>
</comment>
<evidence type="ECO:0000256" key="4">
    <source>
        <dbReference type="ARBA" id="ARBA00022695"/>
    </source>
</evidence>
<dbReference type="SUPFAM" id="SSF48019">
    <property type="entry name" value="post-AAA+ oligomerization domain-like"/>
    <property type="match status" value="1"/>
</dbReference>
<evidence type="ECO:0000256" key="5">
    <source>
        <dbReference type="ARBA" id="ARBA00022705"/>
    </source>
</evidence>
<sequence>MARASAADRLTEHYAGAGELPACTVLSGDEILLLTEAADAYRAAALRLGCAERTHLVMDARSDWSTALAASQNTSLFGDLRLLEISVPTGKPGKTGADTLQKLAAMAGDGHLPDVRILIRLPQLDRATQQAKWVQVLKAGAAWTDIPSIPRTALPDWIAARLERQGHTADAETLAWLADKVEGNLLAAHQEIQKLALLHPAGPLGLEQVQAAVLNVARYNLYDLRDAMLLGQADRALTVLRGLQAEGEALLLVLWAVGEEIRILARLAPHARSGLDAALRAQRLFGAREKLARQALARVPAAAWAPALRHAHEIDRIIKGIPVAGRLQDPWDELERLVMRIATAGSPRR</sequence>
<feature type="domain" description="DNA polymerase III delta N-terminal" evidence="9">
    <location>
        <begin position="26"/>
        <end position="143"/>
    </location>
</feature>
<accession>A0A7W9TQK1</accession>
<dbReference type="NCBIfam" id="TIGR01128">
    <property type="entry name" value="holA"/>
    <property type="match status" value="1"/>
</dbReference>
<protein>
    <recommendedName>
        <fullName evidence="2">DNA polymerase III subunit delta</fullName>
        <ecNumber evidence="1">2.7.7.7</ecNumber>
    </recommendedName>
</protein>
<dbReference type="EC" id="2.7.7.7" evidence="1"/>
<dbReference type="InterPro" id="IPR010372">
    <property type="entry name" value="DNA_pol3_delta_N"/>
</dbReference>
<comment type="caution">
    <text evidence="10">The sequence shown here is derived from an EMBL/GenBank/DDBJ whole genome shotgun (WGS) entry which is preliminary data.</text>
</comment>
<dbReference type="CDD" id="cd18138">
    <property type="entry name" value="HLD_clamp_pol_III_delta"/>
    <property type="match status" value="1"/>
</dbReference>
<dbReference type="AlphaFoldDB" id="A0A7W9TQK1"/>
<evidence type="ECO:0000256" key="6">
    <source>
        <dbReference type="ARBA" id="ARBA00022932"/>
    </source>
</evidence>
<dbReference type="GO" id="GO:0006261">
    <property type="term" value="P:DNA-templated DNA replication"/>
    <property type="evidence" value="ECO:0007669"/>
    <property type="project" value="TreeGrafter"/>
</dbReference>
<dbReference type="InterPro" id="IPR008921">
    <property type="entry name" value="DNA_pol3_clamp-load_cplx_C"/>
</dbReference>
<dbReference type="GO" id="GO:0009360">
    <property type="term" value="C:DNA polymerase III complex"/>
    <property type="evidence" value="ECO:0007669"/>
    <property type="project" value="InterPro"/>
</dbReference>
<keyword evidence="3 10" id="KW-0808">Transferase</keyword>
<keyword evidence="5" id="KW-0235">DNA replication</keyword>
<evidence type="ECO:0000256" key="3">
    <source>
        <dbReference type="ARBA" id="ARBA00022679"/>
    </source>
</evidence>
<dbReference type="Gene3D" id="1.10.8.60">
    <property type="match status" value="1"/>
</dbReference>
<evidence type="ECO:0000313" key="10">
    <source>
        <dbReference type="EMBL" id="MBB6085043.1"/>
    </source>
</evidence>
<evidence type="ECO:0000313" key="11">
    <source>
        <dbReference type="Proteomes" id="UP000541136"/>
    </source>
</evidence>
<dbReference type="RefSeq" id="WP_043681015.1">
    <property type="nucleotide sequence ID" value="NZ_JACHIB010000019.1"/>
</dbReference>
<evidence type="ECO:0000259" key="9">
    <source>
        <dbReference type="Pfam" id="PF06144"/>
    </source>
</evidence>
<dbReference type="InterPro" id="IPR005790">
    <property type="entry name" value="DNA_polIII_delta"/>
</dbReference>
<organism evidence="10 11">
    <name type="scientific">Castellaniella defragrans</name>
    <name type="common">Alcaligenes defragrans</name>
    <dbReference type="NCBI Taxonomy" id="75697"/>
    <lineage>
        <taxon>Bacteria</taxon>
        <taxon>Pseudomonadati</taxon>
        <taxon>Pseudomonadota</taxon>
        <taxon>Betaproteobacteria</taxon>
        <taxon>Burkholderiales</taxon>
        <taxon>Alcaligenaceae</taxon>
        <taxon>Castellaniella</taxon>
    </lineage>
</organism>
<dbReference type="Gene3D" id="1.20.272.10">
    <property type="match status" value="1"/>
</dbReference>
<dbReference type="Proteomes" id="UP000541136">
    <property type="component" value="Unassembled WGS sequence"/>
</dbReference>
<dbReference type="PANTHER" id="PTHR34388:SF1">
    <property type="entry name" value="DNA POLYMERASE III SUBUNIT DELTA"/>
    <property type="match status" value="1"/>
</dbReference>
<proteinExistence type="inferred from homology"/>
<dbReference type="Pfam" id="PF06144">
    <property type="entry name" value="DNA_pol3_delta"/>
    <property type="match status" value="1"/>
</dbReference>
<name>A0A7W9TQK1_CASDE</name>
<dbReference type="Gene3D" id="3.40.50.300">
    <property type="entry name" value="P-loop containing nucleotide triphosphate hydrolases"/>
    <property type="match status" value="1"/>
</dbReference>
<dbReference type="SUPFAM" id="SSF52540">
    <property type="entry name" value="P-loop containing nucleoside triphosphate hydrolases"/>
    <property type="match status" value="1"/>
</dbReference>
<keyword evidence="6" id="KW-0239">DNA-directed DNA polymerase</keyword>
<dbReference type="GO" id="GO:0003677">
    <property type="term" value="F:DNA binding"/>
    <property type="evidence" value="ECO:0007669"/>
    <property type="project" value="InterPro"/>
</dbReference>
<dbReference type="GO" id="GO:0003887">
    <property type="term" value="F:DNA-directed DNA polymerase activity"/>
    <property type="evidence" value="ECO:0007669"/>
    <property type="project" value="UniProtKB-KW"/>
</dbReference>
<evidence type="ECO:0000256" key="7">
    <source>
        <dbReference type="ARBA" id="ARBA00034754"/>
    </source>
</evidence>